<reference evidence="1" key="1">
    <citation type="submission" date="2023-04" db="EMBL/GenBank/DDBJ databases">
        <title>Genome Encyclopedia of Bacteria and Archaea VI: Functional Genomics of Type Strains.</title>
        <authorList>
            <person name="Whitman W."/>
        </authorList>
    </citation>
    <scope>NUCLEOTIDE SEQUENCE</scope>
    <source>
        <strain evidence="1">Enz.4-51</strain>
    </source>
</reference>
<evidence type="ECO:0000313" key="1">
    <source>
        <dbReference type="EMBL" id="MDH6504982.1"/>
    </source>
</evidence>
<evidence type="ECO:0000313" key="2">
    <source>
        <dbReference type="Proteomes" id="UP001161160"/>
    </source>
</evidence>
<comment type="caution">
    <text evidence="1">The sequence shown here is derived from an EMBL/GenBank/DDBJ whole genome shotgun (WGS) entry which is preliminary data.</text>
</comment>
<accession>A0AA43MCZ8</accession>
<dbReference type="AlphaFoldDB" id="A0AA43MCZ8"/>
<protein>
    <submittedName>
        <fullName evidence="1">Uncharacterized protein</fullName>
    </submittedName>
</protein>
<proteinExistence type="predicted"/>
<organism evidence="1 2">
    <name type="scientific">Polynucleobacter sphagniphilus</name>
    <dbReference type="NCBI Taxonomy" id="1743169"/>
    <lineage>
        <taxon>Bacteria</taxon>
        <taxon>Pseudomonadati</taxon>
        <taxon>Pseudomonadota</taxon>
        <taxon>Betaproteobacteria</taxon>
        <taxon>Burkholderiales</taxon>
        <taxon>Burkholderiaceae</taxon>
        <taxon>Polynucleobacter</taxon>
    </lineage>
</organism>
<sequence length="74" mass="8278">MVALGRQCIHRRFFNNDPAELEKGMAGLRVMGSGHSSVVSKDGIYSKLDRYLSGSYSYDLYERAEESRTSLALS</sequence>
<dbReference type="EMBL" id="JARXYA010000026">
    <property type="protein sequence ID" value="MDH6504982.1"/>
    <property type="molecule type" value="Genomic_DNA"/>
</dbReference>
<keyword evidence="2" id="KW-1185">Reference proteome</keyword>
<name>A0AA43MCZ8_9BURK</name>
<dbReference type="Proteomes" id="UP001161160">
    <property type="component" value="Unassembled WGS sequence"/>
</dbReference>
<gene>
    <name evidence="1" type="ORF">M2127_002312</name>
</gene>